<protein>
    <recommendedName>
        <fullName evidence="4">ZP domain-containing protein</fullName>
    </recommendedName>
</protein>
<proteinExistence type="predicted"/>
<reference evidence="5" key="1">
    <citation type="journal article" date="2022" name="bioRxiv">
        <title>Sequencing and chromosome-scale assembly of the giantPleurodeles waltlgenome.</title>
        <authorList>
            <person name="Brown T."/>
            <person name="Elewa A."/>
            <person name="Iarovenko S."/>
            <person name="Subramanian E."/>
            <person name="Araus A.J."/>
            <person name="Petzold A."/>
            <person name="Susuki M."/>
            <person name="Suzuki K.-i.T."/>
            <person name="Hayashi T."/>
            <person name="Toyoda A."/>
            <person name="Oliveira C."/>
            <person name="Osipova E."/>
            <person name="Leigh N.D."/>
            <person name="Simon A."/>
            <person name="Yun M.H."/>
        </authorList>
    </citation>
    <scope>NUCLEOTIDE SEQUENCE</scope>
    <source>
        <strain evidence="5">20211129_DDA</strain>
        <tissue evidence="5">Liver</tissue>
    </source>
</reference>
<name>A0AAV7V3I0_PLEWA</name>
<dbReference type="EMBL" id="JANPWB010000004">
    <property type="protein sequence ID" value="KAJ1195793.1"/>
    <property type="molecule type" value="Genomic_DNA"/>
</dbReference>
<evidence type="ECO:0000256" key="1">
    <source>
        <dbReference type="ARBA" id="ARBA00022729"/>
    </source>
</evidence>
<dbReference type="PANTHER" id="PTHR14002:SF49">
    <property type="entry name" value="PANCREATIC SECRETORY GRANULE MEMBRANE MAJOR GLYCOPROTEIN GP2-LIKE"/>
    <property type="match status" value="1"/>
</dbReference>
<gene>
    <name evidence="5" type="ORF">NDU88_005061</name>
</gene>
<dbReference type="PROSITE" id="PS51034">
    <property type="entry name" value="ZP_2"/>
    <property type="match status" value="1"/>
</dbReference>
<dbReference type="SMART" id="SM00241">
    <property type="entry name" value="ZP"/>
    <property type="match status" value="1"/>
</dbReference>
<comment type="caution">
    <text evidence="5">The sequence shown here is derived from an EMBL/GenBank/DDBJ whole genome shotgun (WGS) entry which is preliminary data.</text>
</comment>
<evidence type="ECO:0000313" key="5">
    <source>
        <dbReference type="EMBL" id="KAJ1195793.1"/>
    </source>
</evidence>
<evidence type="ECO:0000313" key="6">
    <source>
        <dbReference type="Proteomes" id="UP001066276"/>
    </source>
</evidence>
<accession>A0AAV7V3I0</accession>
<keyword evidence="6" id="KW-1185">Reference proteome</keyword>
<evidence type="ECO:0000259" key="4">
    <source>
        <dbReference type="PROSITE" id="PS51034"/>
    </source>
</evidence>
<organism evidence="5 6">
    <name type="scientific">Pleurodeles waltl</name>
    <name type="common">Iberian ribbed newt</name>
    <dbReference type="NCBI Taxonomy" id="8319"/>
    <lineage>
        <taxon>Eukaryota</taxon>
        <taxon>Metazoa</taxon>
        <taxon>Chordata</taxon>
        <taxon>Craniata</taxon>
        <taxon>Vertebrata</taxon>
        <taxon>Euteleostomi</taxon>
        <taxon>Amphibia</taxon>
        <taxon>Batrachia</taxon>
        <taxon>Caudata</taxon>
        <taxon>Salamandroidea</taxon>
        <taxon>Salamandridae</taxon>
        <taxon>Pleurodelinae</taxon>
        <taxon>Pleurodeles</taxon>
    </lineage>
</organism>
<sequence>MSTTAATTAGTTTPATTTSSTHSETTGMSTTAATTAGTTTPATTTSSTHSETTGMSTTAATTAGTTTPATTTSSTHSETTGMSTTAATTAGTTTPATTTSSTHSETTGMSTTAATTAGTTTPATTTSSTHSETTGMSTTASTTAGTTTPATTTSSTHSQTTGISTTAPTTAGTTTPATTTSSTHPETAGISATAATTAGTTRPATTTSSTHPETTGISSTAPTTTRTTTTGTTTSSTHAVTTGISSTAPTTTRTTTTGTATSSTHVVTTGVLQCNPVCADNELCTNSAGYTECKCQRIKYINASRSDILPTVQCEGSAMTLSLDKCLLERLKYSLSQMYFADRNCTATTSLRLVGNERVAQVKAVPQRGWCGNTLAINNYKMTYSNALYIAPNNQSGITVGSILRLNFSCTYNMTMQISLLTALHPIIGTVSLPPVNGSGPITATMAAFKSNSFADPLTEGDTLTVGTPVYIGISTSFLDGDTFTLRADRCVAAPSNNPADLGVELIADGCAVTQDVNVHVLQNGQSLVVMFEIETFIFKELSQVYLRCDVSLCQIKPSNTCQCSSSSRSAKNTVTIEMAPIGISGYLDINSGSHADISFLAVVGSSMLALLSLWLM</sequence>
<dbReference type="Pfam" id="PF00100">
    <property type="entry name" value="Zona_pellucida"/>
    <property type="match status" value="1"/>
</dbReference>
<dbReference type="InterPro" id="IPR001507">
    <property type="entry name" value="ZP_dom"/>
</dbReference>
<dbReference type="Proteomes" id="UP001066276">
    <property type="component" value="Chromosome 2_2"/>
</dbReference>
<feature type="domain" description="ZP" evidence="4">
    <location>
        <begin position="313"/>
        <end position="571"/>
    </location>
</feature>
<evidence type="ECO:0000256" key="3">
    <source>
        <dbReference type="SAM" id="MobiDB-lite"/>
    </source>
</evidence>
<feature type="region of interest" description="Disordered" evidence="3">
    <location>
        <begin position="1"/>
        <end position="262"/>
    </location>
</feature>
<evidence type="ECO:0000256" key="2">
    <source>
        <dbReference type="ARBA" id="ARBA00023157"/>
    </source>
</evidence>
<dbReference type="InterPro" id="IPR042235">
    <property type="entry name" value="ZP-C_dom"/>
</dbReference>
<dbReference type="Gene3D" id="2.60.40.4100">
    <property type="entry name" value="Zona pellucida, ZP-C domain"/>
    <property type="match status" value="1"/>
</dbReference>
<dbReference type="PANTHER" id="PTHR14002">
    <property type="entry name" value="ENDOGLIN/TGF-BETA RECEPTOR TYPE III"/>
    <property type="match status" value="1"/>
</dbReference>
<keyword evidence="2" id="KW-1015">Disulfide bond</keyword>
<dbReference type="AlphaFoldDB" id="A0AAV7V3I0"/>
<keyword evidence="1" id="KW-0732">Signal</keyword>
<dbReference type="Gene3D" id="2.60.40.3210">
    <property type="entry name" value="Zona pellucida, ZP-N domain"/>
    <property type="match status" value="1"/>
</dbReference>
<dbReference type="InterPro" id="IPR055355">
    <property type="entry name" value="ZP-C"/>
</dbReference>